<sequence length="236" mass="26973">MNVKAVAGIWDDDALVKNVVIRGLEIKGSSVVNVNHVEETQASDTENAWVEGESATEEFWDDDVLIEASESKKVWDKGRIFFDSSGEEGILKKLTDRKVKRKKQWKKRQRRKPPCIQGRTLATRKLRLVGVKWVWPENTKHYFDTWMSVRPPPVPSPFSLAVVPLVTQYSQPVSHHFPLPCSPCVRTGHQPRLCLRAGDVAFHAWLRLSLSVEDKRWKQAIKQEDESASFEDSLVS</sequence>
<evidence type="ECO:0000313" key="1">
    <source>
        <dbReference type="EMBL" id="MED6170453.1"/>
    </source>
</evidence>
<evidence type="ECO:0000313" key="2">
    <source>
        <dbReference type="Proteomes" id="UP001341840"/>
    </source>
</evidence>
<gene>
    <name evidence="1" type="ORF">PIB30_031105</name>
</gene>
<reference evidence="1 2" key="1">
    <citation type="journal article" date="2023" name="Plants (Basel)">
        <title>Bridging the Gap: Combining Genomics and Transcriptomics Approaches to Understand Stylosanthes scabra, an Orphan Legume from the Brazilian Caatinga.</title>
        <authorList>
            <person name="Ferreira-Neto J.R.C."/>
            <person name="da Silva M.D."/>
            <person name="Binneck E."/>
            <person name="de Melo N.F."/>
            <person name="da Silva R.H."/>
            <person name="de Melo A.L.T.M."/>
            <person name="Pandolfi V."/>
            <person name="Bustamante F.O."/>
            <person name="Brasileiro-Vidal A.C."/>
            <person name="Benko-Iseppon A.M."/>
        </authorList>
    </citation>
    <scope>NUCLEOTIDE SEQUENCE [LARGE SCALE GENOMIC DNA]</scope>
    <source>
        <tissue evidence="1">Leaves</tissue>
    </source>
</reference>
<comment type="caution">
    <text evidence="1">The sequence shown here is derived from an EMBL/GenBank/DDBJ whole genome shotgun (WGS) entry which is preliminary data.</text>
</comment>
<proteinExistence type="predicted"/>
<organism evidence="1 2">
    <name type="scientific">Stylosanthes scabra</name>
    <dbReference type="NCBI Taxonomy" id="79078"/>
    <lineage>
        <taxon>Eukaryota</taxon>
        <taxon>Viridiplantae</taxon>
        <taxon>Streptophyta</taxon>
        <taxon>Embryophyta</taxon>
        <taxon>Tracheophyta</taxon>
        <taxon>Spermatophyta</taxon>
        <taxon>Magnoliopsida</taxon>
        <taxon>eudicotyledons</taxon>
        <taxon>Gunneridae</taxon>
        <taxon>Pentapetalae</taxon>
        <taxon>rosids</taxon>
        <taxon>fabids</taxon>
        <taxon>Fabales</taxon>
        <taxon>Fabaceae</taxon>
        <taxon>Papilionoideae</taxon>
        <taxon>50 kb inversion clade</taxon>
        <taxon>dalbergioids sensu lato</taxon>
        <taxon>Dalbergieae</taxon>
        <taxon>Pterocarpus clade</taxon>
        <taxon>Stylosanthes</taxon>
    </lineage>
</organism>
<name>A0ABU6VDY8_9FABA</name>
<keyword evidence="2" id="KW-1185">Reference proteome</keyword>
<protein>
    <submittedName>
        <fullName evidence="1">Uncharacterized protein</fullName>
    </submittedName>
</protein>
<dbReference type="Proteomes" id="UP001341840">
    <property type="component" value="Unassembled WGS sequence"/>
</dbReference>
<dbReference type="EMBL" id="JASCZI010151167">
    <property type="protein sequence ID" value="MED6170453.1"/>
    <property type="molecule type" value="Genomic_DNA"/>
</dbReference>
<accession>A0ABU6VDY8</accession>